<protein>
    <submittedName>
        <fullName evidence="3">Uncharacterized protein</fullName>
    </submittedName>
</protein>
<evidence type="ECO:0000256" key="1">
    <source>
        <dbReference type="SAM" id="Coils"/>
    </source>
</evidence>
<organism evidence="3 4">
    <name type="scientific">Glarea lozoyensis (strain ATCC 20868 / MF5171)</name>
    <dbReference type="NCBI Taxonomy" id="1116229"/>
    <lineage>
        <taxon>Eukaryota</taxon>
        <taxon>Fungi</taxon>
        <taxon>Dikarya</taxon>
        <taxon>Ascomycota</taxon>
        <taxon>Pezizomycotina</taxon>
        <taxon>Leotiomycetes</taxon>
        <taxon>Helotiales</taxon>
        <taxon>Helotiaceae</taxon>
        <taxon>Glarea</taxon>
    </lineage>
</organism>
<proteinExistence type="predicted"/>
<evidence type="ECO:0000313" key="4">
    <source>
        <dbReference type="Proteomes" id="UP000016922"/>
    </source>
</evidence>
<evidence type="ECO:0000313" key="3">
    <source>
        <dbReference type="EMBL" id="EPE32654.1"/>
    </source>
</evidence>
<dbReference type="RefSeq" id="XP_008080666.1">
    <property type="nucleotide sequence ID" value="XM_008082475.1"/>
</dbReference>
<feature type="coiled-coil region" evidence="1">
    <location>
        <begin position="58"/>
        <end position="85"/>
    </location>
</feature>
<dbReference type="KEGG" id="glz:GLAREA_07788"/>
<dbReference type="Proteomes" id="UP000016922">
    <property type="component" value="Unassembled WGS sequence"/>
</dbReference>
<sequence length="202" mass="23264">MAVQVQPPKRTSAIQAAVNILRQTNPATTNTGQDDRSLPRETYRSTDEVLLKTIFLTNNTAEAQMEDMKKQLAVLQMAKRKIDELLPTPAEIELKEQMTKKITLLSYLTNLEMTFINNAKEFAMYPPGYAPPDLLTTRRTWLMQRAHYEKILEGPGMYIEDRKSEICGSETFATFVEEYEEIVFGEWPLSLPEVEWSFVEHP</sequence>
<feature type="compositionally biased region" description="Basic and acidic residues" evidence="2">
    <location>
        <begin position="33"/>
        <end position="43"/>
    </location>
</feature>
<evidence type="ECO:0000256" key="2">
    <source>
        <dbReference type="SAM" id="MobiDB-lite"/>
    </source>
</evidence>
<dbReference type="HOGENOM" id="CLU_1354719_0_0_1"/>
<dbReference type="GeneID" id="19466840"/>
<dbReference type="AlphaFoldDB" id="S3D695"/>
<accession>S3D695</accession>
<reference evidence="3 4" key="1">
    <citation type="journal article" date="2013" name="BMC Genomics">
        <title>Genomics-driven discovery of the pneumocandin biosynthetic gene cluster in the fungus Glarea lozoyensis.</title>
        <authorList>
            <person name="Chen L."/>
            <person name="Yue Q."/>
            <person name="Zhang X."/>
            <person name="Xiang M."/>
            <person name="Wang C."/>
            <person name="Li S."/>
            <person name="Che Y."/>
            <person name="Ortiz-Lopez F.J."/>
            <person name="Bills G.F."/>
            <person name="Liu X."/>
            <person name="An Z."/>
        </authorList>
    </citation>
    <scope>NUCLEOTIDE SEQUENCE [LARGE SCALE GENOMIC DNA]</scope>
    <source>
        <strain evidence="4">ATCC 20868 / MF5171</strain>
    </source>
</reference>
<gene>
    <name evidence="3" type="ORF">GLAREA_07788</name>
</gene>
<keyword evidence="1" id="KW-0175">Coiled coil</keyword>
<feature type="compositionally biased region" description="Polar residues" evidence="2">
    <location>
        <begin position="22"/>
        <end position="32"/>
    </location>
</feature>
<feature type="region of interest" description="Disordered" evidence="2">
    <location>
        <begin position="22"/>
        <end position="43"/>
    </location>
</feature>
<name>S3D695_GLAL2</name>
<keyword evidence="4" id="KW-1185">Reference proteome</keyword>
<dbReference type="EMBL" id="KE145359">
    <property type="protein sequence ID" value="EPE32654.1"/>
    <property type="molecule type" value="Genomic_DNA"/>
</dbReference>